<dbReference type="EMBL" id="JAGJCF010000001">
    <property type="protein sequence ID" value="MBP0614234.1"/>
    <property type="molecule type" value="Genomic_DNA"/>
</dbReference>
<gene>
    <name evidence="2" type="ORF">J6595_01340</name>
</gene>
<dbReference type="Proteomes" id="UP000678276">
    <property type="component" value="Unassembled WGS sequence"/>
</dbReference>
<organism evidence="2 3">
    <name type="scientific">Jiella mangrovi</name>
    <dbReference type="NCBI Taxonomy" id="2821407"/>
    <lineage>
        <taxon>Bacteria</taxon>
        <taxon>Pseudomonadati</taxon>
        <taxon>Pseudomonadota</taxon>
        <taxon>Alphaproteobacteria</taxon>
        <taxon>Hyphomicrobiales</taxon>
        <taxon>Aurantimonadaceae</taxon>
        <taxon>Jiella</taxon>
    </lineage>
</organism>
<sequence length="58" mass="6734">MTTSSNRIHKHCPLVEAVLDRLVAQERRIQELERERIETARLVGQVIMNQQEGSSNDF</sequence>
<accession>A0ABS4BBX0</accession>
<proteinExistence type="predicted"/>
<evidence type="ECO:0000313" key="3">
    <source>
        <dbReference type="Proteomes" id="UP000678276"/>
    </source>
</evidence>
<feature type="coiled-coil region" evidence="1">
    <location>
        <begin position="15"/>
        <end position="42"/>
    </location>
</feature>
<keyword evidence="1" id="KW-0175">Coiled coil</keyword>
<name>A0ABS4BBX0_9HYPH</name>
<dbReference type="RefSeq" id="WP_209592653.1">
    <property type="nucleotide sequence ID" value="NZ_JAGJCF010000001.1"/>
</dbReference>
<evidence type="ECO:0000313" key="2">
    <source>
        <dbReference type="EMBL" id="MBP0614234.1"/>
    </source>
</evidence>
<reference evidence="2 3" key="1">
    <citation type="submission" date="2021-04" db="EMBL/GenBank/DDBJ databases">
        <title>Whole genome sequence of Jiella sp. KSK16Y-1.</title>
        <authorList>
            <person name="Tuo L."/>
        </authorList>
    </citation>
    <scope>NUCLEOTIDE SEQUENCE [LARGE SCALE GENOMIC DNA]</scope>
    <source>
        <strain evidence="2 3">KSK16Y-1</strain>
    </source>
</reference>
<keyword evidence="3" id="KW-1185">Reference proteome</keyword>
<protein>
    <submittedName>
        <fullName evidence="2">Uncharacterized protein</fullName>
    </submittedName>
</protein>
<evidence type="ECO:0000256" key="1">
    <source>
        <dbReference type="SAM" id="Coils"/>
    </source>
</evidence>
<comment type="caution">
    <text evidence="2">The sequence shown here is derived from an EMBL/GenBank/DDBJ whole genome shotgun (WGS) entry which is preliminary data.</text>
</comment>